<organism evidence="3 4">
    <name type="scientific">Methanofollis aquaemaris</name>
    <dbReference type="NCBI Taxonomy" id="126734"/>
    <lineage>
        <taxon>Archaea</taxon>
        <taxon>Methanobacteriati</taxon>
        <taxon>Methanobacteriota</taxon>
        <taxon>Stenosarchaea group</taxon>
        <taxon>Methanomicrobia</taxon>
        <taxon>Methanomicrobiales</taxon>
        <taxon>Methanomicrobiaceae</taxon>
        <taxon>Methanofollis</taxon>
    </lineage>
</organism>
<reference evidence="3" key="1">
    <citation type="journal article" date="2001" name="Int. J. Syst. Evol. Microbiol.">
        <title>Methanofollis aquaemaris sp. nov., a methanogen isolated from an aquaculture fish pond.</title>
        <authorList>
            <person name="Lai M.C."/>
            <person name="Chen S.C."/>
        </authorList>
    </citation>
    <scope>NUCLEOTIDE SEQUENCE</scope>
    <source>
        <strain evidence="3">N2F9704</strain>
    </source>
</reference>
<evidence type="ECO:0000256" key="1">
    <source>
        <dbReference type="SAM" id="MobiDB-lite"/>
    </source>
</evidence>
<sequence length="748" mass="78427">MNDIGKKMGRSLLALVILLLAACAVPVAADDVGGITMPGTSNFDLQLSDGLTKFFKFEGGGLNALHISTDPESEPYGQVTTTEEQSGIFYLTNTGGRGFTDDMILMIAINGTIPDDFALHIRASGYQWTPTPVVNAPPAADEVEYVDGTYEGTITKDNFVYSPQTWKPAGNNQPGAYPIYYGQDVSDGSNPFHTVYIDLHAGTLGENSLIENLRDNGAVKIEYEFENLPTYASFNSYGWCNQSNQGLGISWTNRVSGVGSSGYSVVGTAPPGAGDVSPDGGSDGTSDASGLSGNEMEAPTGKCLHGSVSLLPVAGTGGNLAAGERATLTFNAGNGTGTLKTAVFYLFVSDSKKGEDGTGTEPQLTVRIDGKTVEPDETYTDRAGKKDAPVAATYVFKLEGIRSGDSAVTVENAGTGDEVCTIDGGALLLVREDPALPEIIWQVVAGCDAVAIDEEGGVFEDDAVSRAIFDDSLNLDQTAAARLLVTGTGSAGILGFNDREWTDALRAEGSVLTADLDVLPVLFPRENIAMLRATKDAASGGVLESRVAVLVTISGTPPSSGDGDSGSSVAPMTRAFIADNPIVKKVSVTLPEQRTPFHVEVRDLETAGTMQAPDAPVYRYLDIGLSGARADPTSLVVTFRVPPSWMEEQGLEPRDVTLMRYTGSTWTPLATDAGSVRDGYQEFSASSDGLSIFAIAGVPGRDAQVAQERAASGSTGNEVPATTPQQSSPLWVVSLFAAGVVLLIRQKI</sequence>
<reference evidence="3" key="2">
    <citation type="submission" date="2019-02" db="EMBL/GenBank/DDBJ databases">
        <authorList>
            <person name="Chen S.-C."/>
            <person name="Chien H.-H."/>
            <person name="Lai M.-C."/>
        </authorList>
    </citation>
    <scope>NUCLEOTIDE SEQUENCE</scope>
    <source>
        <strain evidence="3">N2F9704</strain>
    </source>
</reference>
<protein>
    <submittedName>
        <fullName evidence="3">DUF3344 domain-containing protein</fullName>
    </submittedName>
</protein>
<feature type="compositionally biased region" description="Low complexity" evidence="1">
    <location>
        <begin position="267"/>
        <end position="293"/>
    </location>
</feature>
<dbReference type="InterPro" id="IPR021779">
    <property type="entry name" value="DUF3344"/>
</dbReference>
<evidence type="ECO:0000313" key="4">
    <source>
        <dbReference type="Proteomes" id="UP001042704"/>
    </source>
</evidence>
<feature type="compositionally biased region" description="Polar residues" evidence="1">
    <location>
        <begin position="712"/>
        <end position="725"/>
    </location>
</feature>
<dbReference type="AlphaFoldDB" id="A0A8A3S323"/>
<feature type="region of interest" description="Disordered" evidence="1">
    <location>
        <begin position="704"/>
        <end position="725"/>
    </location>
</feature>
<evidence type="ECO:0000313" key="3">
    <source>
        <dbReference type="EMBL" id="QSZ66558.1"/>
    </source>
</evidence>
<evidence type="ECO:0000259" key="2">
    <source>
        <dbReference type="Pfam" id="PF11824"/>
    </source>
</evidence>
<dbReference type="InterPro" id="IPR026453">
    <property type="entry name" value="PGF_pre_PGF"/>
</dbReference>
<accession>A0A8A3S323</accession>
<dbReference type="Proteomes" id="UP001042704">
    <property type="component" value="Chromosome"/>
</dbReference>
<dbReference type="NCBIfam" id="TIGR04213">
    <property type="entry name" value="PGF_pre_PGF"/>
    <property type="match status" value="1"/>
</dbReference>
<feature type="domain" description="DUF3344" evidence="2">
    <location>
        <begin position="338"/>
        <end position="551"/>
    </location>
</feature>
<dbReference type="PROSITE" id="PS51257">
    <property type="entry name" value="PROKAR_LIPOPROTEIN"/>
    <property type="match status" value="1"/>
</dbReference>
<feature type="region of interest" description="Disordered" evidence="1">
    <location>
        <begin position="267"/>
        <end position="298"/>
    </location>
</feature>
<dbReference type="Pfam" id="PF11824">
    <property type="entry name" value="DUF3344"/>
    <property type="match status" value="1"/>
</dbReference>
<gene>
    <name evidence="3" type="ORF">RJ40_03095</name>
</gene>
<dbReference type="EMBL" id="CP036172">
    <property type="protein sequence ID" value="QSZ66558.1"/>
    <property type="molecule type" value="Genomic_DNA"/>
</dbReference>
<keyword evidence="4" id="KW-1185">Reference proteome</keyword>
<proteinExistence type="predicted"/>
<name>A0A8A3S323_9EURY</name>
<dbReference type="KEGG" id="maqe:RJ40_03095"/>